<evidence type="ECO:0000313" key="7">
    <source>
        <dbReference type="EMBL" id="ORV57226.1"/>
    </source>
</evidence>
<dbReference type="SUPFAM" id="SSF103473">
    <property type="entry name" value="MFS general substrate transporter"/>
    <property type="match status" value="1"/>
</dbReference>
<comment type="caution">
    <text evidence="7">The sequence shown here is derived from an EMBL/GenBank/DDBJ whole genome shotgun (WGS) entry which is preliminary data.</text>
</comment>
<evidence type="ECO:0000256" key="5">
    <source>
        <dbReference type="ARBA" id="ARBA00023136"/>
    </source>
</evidence>
<keyword evidence="5 6" id="KW-0472">Membrane</keyword>
<evidence type="ECO:0008006" key="9">
    <source>
        <dbReference type="Google" id="ProtNLM"/>
    </source>
</evidence>
<accession>A0A1X1UK62</accession>
<feature type="transmembrane region" description="Helical" evidence="6">
    <location>
        <begin position="389"/>
        <end position="408"/>
    </location>
</feature>
<keyword evidence="2" id="KW-0813">Transport</keyword>
<evidence type="ECO:0000256" key="6">
    <source>
        <dbReference type="SAM" id="Phobius"/>
    </source>
</evidence>
<gene>
    <name evidence="7" type="ORF">AWC06_00280</name>
</gene>
<feature type="transmembrane region" description="Helical" evidence="6">
    <location>
        <begin position="206"/>
        <end position="226"/>
    </location>
</feature>
<dbReference type="InterPro" id="IPR050495">
    <property type="entry name" value="ATG22/LtaA_families"/>
</dbReference>
<evidence type="ECO:0000313" key="8">
    <source>
        <dbReference type="Proteomes" id="UP000194000"/>
    </source>
</evidence>
<reference evidence="7 8" key="1">
    <citation type="submission" date="2016-01" db="EMBL/GenBank/DDBJ databases">
        <title>The new phylogeny of the genus Mycobacterium.</title>
        <authorList>
            <person name="Tarcisio F."/>
            <person name="Conor M."/>
            <person name="Antonella G."/>
            <person name="Elisabetta G."/>
            <person name="Giulia F.S."/>
            <person name="Sara T."/>
            <person name="Anna F."/>
            <person name="Clotilde B."/>
            <person name="Roberto B."/>
            <person name="Veronica D.S."/>
            <person name="Fabio R."/>
            <person name="Monica P."/>
            <person name="Olivier J."/>
            <person name="Enrico T."/>
            <person name="Nicola S."/>
        </authorList>
    </citation>
    <scope>NUCLEOTIDE SEQUENCE [LARGE SCALE GENOMIC DNA]</scope>
    <source>
        <strain evidence="7 8">DSM 45731</strain>
    </source>
</reference>
<comment type="subcellular location">
    <subcellularLocation>
        <location evidence="1">Endomembrane system</location>
        <topology evidence="1">Multi-pass membrane protein</topology>
    </subcellularLocation>
</comment>
<dbReference type="GO" id="GO:0012505">
    <property type="term" value="C:endomembrane system"/>
    <property type="evidence" value="ECO:0007669"/>
    <property type="project" value="UniProtKB-SubCell"/>
</dbReference>
<protein>
    <recommendedName>
        <fullName evidence="9">Major facilitator superfamily (MFS) profile domain-containing protein</fullName>
    </recommendedName>
</protein>
<feature type="transmembrane region" description="Helical" evidence="6">
    <location>
        <begin position="301"/>
        <end position="322"/>
    </location>
</feature>
<feature type="transmembrane region" description="Helical" evidence="6">
    <location>
        <begin position="265"/>
        <end position="289"/>
    </location>
</feature>
<organism evidence="7 8">
    <name type="scientific">Mycobacterium fragae</name>
    <dbReference type="NCBI Taxonomy" id="1260918"/>
    <lineage>
        <taxon>Bacteria</taxon>
        <taxon>Bacillati</taxon>
        <taxon>Actinomycetota</taxon>
        <taxon>Actinomycetes</taxon>
        <taxon>Mycobacteriales</taxon>
        <taxon>Mycobacteriaceae</taxon>
        <taxon>Mycobacterium</taxon>
    </lineage>
</organism>
<dbReference type="Gene3D" id="1.20.1250.20">
    <property type="entry name" value="MFS general substrate transporter like domains"/>
    <property type="match status" value="2"/>
</dbReference>
<keyword evidence="3 6" id="KW-0812">Transmembrane</keyword>
<dbReference type="InterPro" id="IPR036259">
    <property type="entry name" value="MFS_trans_sf"/>
</dbReference>
<evidence type="ECO:0000256" key="2">
    <source>
        <dbReference type="ARBA" id="ARBA00022448"/>
    </source>
</evidence>
<feature type="transmembrane region" description="Helical" evidence="6">
    <location>
        <begin position="165"/>
        <end position="186"/>
    </location>
</feature>
<dbReference type="STRING" id="1260918.AWC06_00280"/>
<feature type="transmembrane region" description="Helical" evidence="6">
    <location>
        <begin position="354"/>
        <end position="377"/>
    </location>
</feature>
<dbReference type="Proteomes" id="UP000194000">
    <property type="component" value="Unassembled WGS sequence"/>
</dbReference>
<dbReference type="PANTHER" id="PTHR23519:SF1">
    <property type="entry name" value="AUTOPHAGY-RELATED PROTEIN 22"/>
    <property type="match status" value="1"/>
</dbReference>
<dbReference type="InterPro" id="IPR024671">
    <property type="entry name" value="Atg22-like"/>
</dbReference>
<name>A0A1X1UK62_9MYCO</name>
<feature type="transmembrane region" description="Helical" evidence="6">
    <location>
        <begin position="25"/>
        <end position="48"/>
    </location>
</feature>
<evidence type="ECO:0000256" key="4">
    <source>
        <dbReference type="ARBA" id="ARBA00022989"/>
    </source>
</evidence>
<keyword evidence="4 6" id="KW-1133">Transmembrane helix</keyword>
<dbReference type="PANTHER" id="PTHR23519">
    <property type="entry name" value="AUTOPHAGY-RELATED PROTEIN 22"/>
    <property type="match status" value="1"/>
</dbReference>
<feature type="transmembrane region" description="Helical" evidence="6">
    <location>
        <begin position="68"/>
        <end position="91"/>
    </location>
</feature>
<feature type="transmembrane region" description="Helical" evidence="6">
    <location>
        <begin position="420"/>
        <end position="439"/>
    </location>
</feature>
<feature type="transmembrane region" description="Helical" evidence="6">
    <location>
        <begin position="331"/>
        <end position="348"/>
    </location>
</feature>
<sequence length="451" mass="47777">MRQAYRVPRMSSPGPGWRISQRSGVLAWALWDCGVTGLAAIVVTFVFSVYLTGTVGEGTPGGASPASWLGRAVGVAGLIIALLAPVIGVWVEDPRRRRMALTILTGLAVALTSAMSLIRDRPEYLWPGLALLAAEAACADLASVPYNAMLRQLSTPQNSGRISGFGWASGYVGSVLLLLVVYFGFFSGTGGTRGLLHLPTDDGLNVRAAMLLAAAWFAMFALPLLLTAHRLPVVTEVAAQPRALLGGYRKLWSDLAAEWRRDRNLVYFLLASAVFRDGLAGVFTFGAVLGVRVYGIPRGNVLIFGVAASVVAALGAVVGGLFDDRVGSKPVIVGSLTAIITLGLTLMALSGPRAFWICGLLLCLFVGPAQASARTLLLRMSRHGKEGMAFGLYTMTGRAVSFLAPWLFSVFIDVFHADRAGMGGLCLVMGAGLLGMLLVRAPQRRLATEVR</sequence>
<dbReference type="AlphaFoldDB" id="A0A1X1UK62"/>
<proteinExistence type="predicted"/>
<keyword evidence="8" id="KW-1185">Reference proteome</keyword>
<evidence type="ECO:0000256" key="3">
    <source>
        <dbReference type="ARBA" id="ARBA00022692"/>
    </source>
</evidence>
<evidence type="ECO:0000256" key="1">
    <source>
        <dbReference type="ARBA" id="ARBA00004127"/>
    </source>
</evidence>
<dbReference type="EMBL" id="LQOW01000031">
    <property type="protein sequence ID" value="ORV57226.1"/>
    <property type="molecule type" value="Genomic_DNA"/>
</dbReference>
<dbReference type="Pfam" id="PF11700">
    <property type="entry name" value="ATG22"/>
    <property type="match status" value="1"/>
</dbReference>